<feature type="compositionally biased region" description="Low complexity" evidence="1">
    <location>
        <begin position="278"/>
        <end position="307"/>
    </location>
</feature>
<reference evidence="3" key="1">
    <citation type="journal article" date="2019" name="Int. J. Syst. Evol. Microbiol.">
        <title>The Global Catalogue of Microorganisms (GCM) 10K type strain sequencing project: providing services to taxonomists for standard genome sequencing and annotation.</title>
        <authorList>
            <consortium name="The Broad Institute Genomics Platform"/>
            <consortium name="The Broad Institute Genome Sequencing Center for Infectious Disease"/>
            <person name="Wu L."/>
            <person name="Ma J."/>
        </authorList>
    </citation>
    <scope>NUCLEOTIDE SEQUENCE [LARGE SCALE GENOMIC DNA]</scope>
    <source>
        <strain evidence="3">CCUG 63830</strain>
    </source>
</reference>
<comment type="caution">
    <text evidence="2">The sequence shown here is derived from an EMBL/GenBank/DDBJ whole genome shotgun (WGS) entry which is preliminary data.</text>
</comment>
<name>A0ABW1ZGZ6_9DEIO</name>
<evidence type="ECO:0000313" key="3">
    <source>
        <dbReference type="Proteomes" id="UP001596317"/>
    </source>
</evidence>
<accession>A0ABW1ZGZ6</accession>
<dbReference type="RefSeq" id="WP_380054871.1">
    <property type="nucleotide sequence ID" value="NZ_JBHSWB010000001.1"/>
</dbReference>
<gene>
    <name evidence="2" type="ORF">ACFP90_06625</name>
</gene>
<feature type="region of interest" description="Disordered" evidence="1">
    <location>
        <begin position="139"/>
        <end position="161"/>
    </location>
</feature>
<protein>
    <submittedName>
        <fullName evidence="2">Uncharacterized protein</fullName>
    </submittedName>
</protein>
<dbReference type="Proteomes" id="UP001596317">
    <property type="component" value="Unassembled WGS sequence"/>
</dbReference>
<evidence type="ECO:0000313" key="2">
    <source>
        <dbReference type="EMBL" id="MFC6660058.1"/>
    </source>
</evidence>
<organism evidence="2 3">
    <name type="scientific">Deinococcus multiflagellatus</name>
    <dbReference type="NCBI Taxonomy" id="1656887"/>
    <lineage>
        <taxon>Bacteria</taxon>
        <taxon>Thermotogati</taxon>
        <taxon>Deinococcota</taxon>
        <taxon>Deinococci</taxon>
        <taxon>Deinococcales</taxon>
        <taxon>Deinococcaceae</taxon>
        <taxon>Deinococcus</taxon>
    </lineage>
</organism>
<feature type="region of interest" description="Disordered" evidence="1">
    <location>
        <begin position="52"/>
        <end position="78"/>
    </location>
</feature>
<sequence length="316" mass="33513">MDVLTAHNPRGFLHAVTLDWQAGFGASFEQTMQRQGCTVRRYPLADYLAQQQAGRQNKPTPAPASSTSETPASGTVPDVGAELVHPLLGRATVTHHVTLDGRPVAVAASPRGAGLVREWQPVPAEVAPVLPAPVAAAAAAETGPPPRGGRHAQPVWGPRVSRPTQTQVNAAVEQEFTVQAPSENAREWLPDAALRFTIPGPVALTVDSEMSSHDEDLLFRVQVGGLHLRVNWGVLRPWCSPCWNRCTASSGRASSWPCASAAPWTTTNSRLTKTRTPCLTTPCRRSGRPPTATATAGPPGRAASTTTSGACPYRRA</sequence>
<feature type="region of interest" description="Disordered" evidence="1">
    <location>
        <begin position="278"/>
        <end position="316"/>
    </location>
</feature>
<dbReference type="EMBL" id="JBHSWB010000001">
    <property type="protein sequence ID" value="MFC6660058.1"/>
    <property type="molecule type" value="Genomic_DNA"/>
</dbReference>
<keyword evidence="3" id="KW-1185">Reference proteome</keyword>
<proteinExistence type="predicted"/>
<evidence type="ECO:0000256" key="1">
    <source>
        <dbReference type="SAM" id="MobiDB-lite"/>
    </source>
</evidence>
<feature type="compositionally biased region" description="Low complexity" evidence="1">
    <location>
        <begin position="63"/>
        <end position="75"/>
    </location>
</feature>